<dbReference type="Proteomes" id="UP001501578">
    <property type="component" value="Unassembled WGS sequence"/>
</dbReference>
<feature type="region of interest" description="Disordered" evidence="1">
    <location>
        <begin position="53"/>
        <end position="74"/>
    </location>
</feature>
<evidence type="ECO:0000313" key="2">
    <source>
        <dbReference type="EMBL" id="GAA0918985.1"/>
    </source>
</evidence>
<dbReference type="RefSeq" id="WP_343949095.1">
    <property type="nucleotide sequence ID" value="NZ_BAAAHQ010000007.1"/>
</dbReference>
<reference evidence="3" key="1">
    <citation type="journal article" date="2019" name="Int. J. Syst. Evol. Microbiol.">
        <title>The Global Catalogue of Microorganisms (GCM) 10K type strain sequencing project: providing services to taxonomists for standard genome sequencing and annotation.</title>
        <authorList>
            <consortium name="The Broad Institute Genomics Platform"/>
            <consortium name="The Broad Institute Genome Sequencing Center for Infectious Disease"/>
            <person name="Wu L."/>
            <person name="Ma J."/>
        </authorList>
    </citation>
    <scope>NUCLEOTIDE SEQUENCE [LARGE SCALE GENOMIC DNA]</scope>
    <source>
        <strain evidence="3">JCM 11136</strain>
    </source>
</reference>
<evidence type="ECO:0000256" key="1">
    <source>
        <dbReference type="SAM" id="MobiDB-lite"/>
    </source>
</evidence>
<dbReference type="EMBL" id="BAAAHQ010000007">
    <property type="protein sequence ID" value="GAA0918985.1"/>
    <property type="molecule type" value="Genomic_DNA"/>
</dbReference>
<name>A0ABP3ZDV8_9ACTN</name>
<comment type="caution">
    <text evidence="2">The sequence shown here is derived from an EMBL/GenBank/DDBJ whole genome shotgun (WGS) entry which is preliminary data.</text>
</comment>
<accession>A0ABP3ZDV8</accession>
<proteinExistence type="predicted"/>
<gene>
    <name evidence="2" type="ORF">GCM10009560_16290</name>
</gene>
<evidence type="ECO:0000313" key="3">
    <source>
        <dbReference type="Proteomes" id="UP001501578"/>
    </source>
</evidence>
<protein>
    <submittedName>
        <fullName evidence="2">Uncharacterized protein</fullName>
    </submittedName>
</protein>
<organism evidence="2 3">
    <name type="scientific">Nonomuraea longicatena</name>
    <dbReference type="NCBI Taxonomy" id="83682"/>
    <lineage>
        <taxon>Bacteria</taxon>
        <taxon>Bacillati</taxon>
        <taxon>Actinomycetota</taxon>
        <taxon>Actinomycetes</taxon>
        <taxon>Streptosporangiales</taxon>
        <taxon>Streptosporangiaceae</taxon>
        <taxon>Nonomuraea</taxon>
    </lineage>
</organism>
<sequence length="74" mass="8064">MSPVTWSNLVRPLESDWPCAAPGCDDVAEVAITVDSWRYGLCRADAERYPSFDPAHLATETATPTSETAPLRTP</sequence>
<feature type="compositionally biased region" description="Low complexity" evidence="1">
    <location>
        <begin position="58"/>
        <end position="74"/>
    </location>
</feature>
<keyword evidence="3" id="KW-1185">Reference proteome</keyword>